<keyword evidence="4" id="KW-0963">Cytoplasm</keyword>
<name>A0ABX5EGA7_9MICO</name>
<evidence type="ECO:0000256" key="2">
    <source>
        <dbReference type="ARBA" id="ARBA00007599"/>
    </source>
</evidence>
<gene>
    <name evidence="12" type="ORF">BCL65_105159</name>
</gene>
<organism evidence="12 13">
    <name type="scientific">Isoptericola halotolerans</name>
    <dbReference type="NCBI Taxonomy" id="300560"/>
    <lineage>
        <taxon>Bacteria</taxon>
        <taxon>Bacillati</taxon>
        <taxon>Actinomycetota</taxon>
        <taxon>Actinomycetes</taxon>
        <taxon>Micrococcales</taxon>
        <taxon>Promicromonosporaceae</taxon>
        <taxon>Isoptericola</taxon>
    </lineage>
</organism>
<comment type="function">
    <text evidence="10">Required for the formation of a threonylcarbamoyl group on adenosine at position 37 (t(6)A37) in tRNAs that read codons beginning with adenine. Is involved in the transfer of the threonylcarbamoyl moiety of threonylcarbamoyl-AMP (TC-AMP) to the N6 group of A37, together with TsaD and TsaB. TsaE seems to play an indirect role in the t(6)A biosynthesis pathway, possibly in regulating the core enzymatic function of TsaD.</text>
</comment>
<sequence>MSDVVVQTETDLPDAATTRALGAALAGVLRAGDLVILTGDLGAGKTTLTQGLGAALGVRGQVASPTFIVAREHPPLPGSTGSDGAPGPALVHVDAYRLGDLSELDALDLDSSLDESVTVVEWGRGLAEALTDERLEIDLERPRGGVGDDLEVDAEAGTRHAVLRGIGARWEGVDLAAVVRSALLPRP</sequence>
<evidence type="ECO:0000256" key="10">
    <source>
        <dbReference type="ARBA" id="ARBA00024908"/>
    </source>
</evidence>
<comment type="subcellular location">
    <subcellularLocation>
        <location evidence="1">Cytoplasm</location>
    </subcellularLocation>
</comment>
<comment type="similarity">
    <text evidence="2">Belongs to the TsaE family.</text>
</comment>
<evidence type="ECO:0000256" key="3">
    <source>
        <dbReference type="ARBA" id="ARBA00019010"/>
    </source>
</evidence>
<keyword evidence="6" id="KW-0479">Metal-binding</keyword>
<evidence type="ECO:0000256" key="7">
    <source>
        <dbReference type="ARBA" id="ARBA00022741"/>
    </source>
</evidence>
<dbReference type="InterPro" id="IPR027417">
    <property type="entry name" value="P-loop_NTPase"/>
</dbReference>
<dbReference type="SUPFAM" id="SSF52540">
    <property type="entry name" value="P-loop containing nucleoside triphosphate hydrolases"/>
    <property type="match status" value="1"/>
</dbReference>
<evidence type="ECO:0000256" key="9">
    <source>
        <dbReference type="ARBA" id="ARBA00022842"/>
    </source>
</evidence>
<keyword evidence="9" id="KW-0460">Magnesium</keyword>
<dbReference type="Proteomes" id="UP000239895">
    <property type="component" value="Unassembled WGS sequence"/>
</dbReference>
<proteinExistence type="inferred from homology"/>
<dbReference type="PANTHER" id="PTHR33540">
    <property type="entry name" value="TRNA THREONYLCARBAMOYLADENOSINE BIOSYNTHESIS PROTEIN TSAE"/>
    <property type="match status" value="1"/>
</dbReference>
<evidence type="ECO:0000256" key="1">
    <source>
        <dbReference type="ARBA" id="ARBA00004496"/>
    </source>
</evidence>
<evidence type="ECO:0000256" key="8">
    <source>
        <dbReference type="ARBA" id="ARBA00022840"/>
    </source>
</evidence>
<evidence type="ECO:0000313" key="12">
    <source>
        <dbReference type="EMBL" id="PRZ07018.1"/>
    </source>
</evidence>
<reference evidence="12 13" key="1">
    <citation type="submission" date="2018-03" db="EMBL/GenBank/DDBJ databases">
        <title>Comparative analysis of microorganisms from saline springs in Andes Mountain Range, Colombia.</title>
        <authorList>
            <person name="Rubin E."/>
        </authorList>
    </citation>
    <scope>NUCLEOTIDE SEQUENCE [LARGE SCALE GENOMIC DNA]</scope>
    <source>
        <strain evidence="12 13">CG 23</strain>
    </source>
</reference>
<dbReference type="InterPro" id="IPR003442">
    <property type="entry name" value="T6A_TsaE"/>
</dbReference>
<protein>
    <recommendedName>
        <fullName evidence="3">tRNA threonylcarbamoyladenosine biosynthesis protein TsaE</fullName>
    </recommendedName>
    <alternativeName>
        <fullName evidence="11">t(6)A37 threonylcarbamoyladenosine biosynthesis protein TsaE</fullName>
    </alternativeName>
</protein>
<dbReference type="RefSeq" id="WP_106267235.1">
    <property type="nucleotide sequence ID" value="NZ_PVTX01000005.1"/>
</dbReference>
<keyword evidence="13" id="KW-1185">Reference proteome</keyword>
<dbReference type="Pfam" id="PF02367">
    <property type="entry name" value="TsaE"/>
    <property type="match status" value="1"/>
</dbReference>
<dbReference type="Gene3D" id="3.40.50.300">
    <property type="entry name" value="P-loop containing nucleotide triphosphate hydrolases"/>
    <property type="match status" value="1"/>
</dbReference>
<dbReference type="PANTHER" id="PTHR33540:SF2">
    <property type="entry name" value="TRNA THREONYLCARBAMOYLADENOSINE BIOSYNTHESIS PROTEIN TSAE"/>
    <property type="match status" value="1"/>
</dbReference>
<evidence type="ECO:0000256" key="11">
    <source>
        <dbReference type="ARBA" id="ARBA00032441"/>
    </source>
</evidence>
<keyword evidence="7" id="KW-0547">Nucleotide-binding</keyword>
<keyword evidence="5" id="KW-0819">tRNA processing</keyword>
<evidence type="ECO:0000256" key="6">
    <source>
        <dbReference type="ARBA" id="ARBA00022723"/>
    </source>
</evidence>
<evidence type="ECO:0000256" key="4">
    <source>
        <dbReference type="ARBA" id="ARBA00022490"/>
    </source>
</evidence>
<evidence type="ECO:0000256" key="5">
    <source>
        <dbReference type="ARBA" id="ARBA00022694"/>
    </source>
</evidence>
<accession>A0ABX5EGA7</accession>
<dbReference type="EMBL" id="PVTX01000005">
    <property type="protein sequence ID" value="PRZ07018.1"/>
    <property type="molecule type" value="Genomic_DNA"/>
</dbReference>
<evidence type="ECO:0000313" key="13">
    <source>
        <dbReference type="Proteomes" id="UP000239895"/>
    </source>
</evidence>
<keyword evidence="8" id="KW-0067">ATP-binding</keyword>
<comment type="caution">
    <text evidence="12">The sequence shown here is derived from an EMBL/GenBank/DDBJ whole genome shotgun (WGS) entry which is preliminary data.</text>
</comment>
<dbReference type="NCBIfam" id="TIGR00150">
    <property type="entry name" value="T6A_YjeE"/>
    <property type="match status" value="1"/>
</dbReference>